<sequence length="411" mass="44803">MAIATTSAIRDAPLVTRLLTRWPQISERMLAEGLGATPPATDLPEGHFTAEVLPAIYGCGRAVLHAIGEDREFTGAEVATFVAPVAERHAEDRFPLSILIEAIHGSAQSVLAEAAALATPDEMADLVQVGSRLLDLLKHINIIVVETYTAVEQSIYNAEREARRELCSALLRGQPADEQAARADTPLSDRYTVLGIHIDSDDQSTSVADLLARRRIRILHRTLDTITNGTALVTFDGSTGIALLPRYSDEPESTRYAGLAAELAEQFGASAYLAECPAVPRAELPEAATEVAELATLARLLGRSTGTYRLDDLLLEYQLTRPGHARDRLGERITPLLSNPHLLEALEAHLRYGSDRKAAAARLHVHPNTFSYRLRRIAELTGIDPADPNNSRLLAASLTIQRTHQPPEPRR</sequence>
<dbReference type="PANTHER" id="PTHR33744:SF7">
    <property type="entry name" value="PUCR FAMILY TRANSCRIPTIONAL REGULATOR"/>
    <property type="match status" value="1"/>
</dbReference>
<feature type="domain" description="PucR C-terminal helix-turn-helix" evidence="1">
    <location>
        <begin position="342"/>
        <end position="398"/>
    </location>
</feature>
<organism evidence="3 4">
    <name type="scientific">Nocardia vinacea</name>
    <dbReference type="NCBI Taxonomy" id="96468"/>
    <lineage>
        <taxon>Bacteria</taxon>
        <taxon>Bacillati</taxon>
        <taxon>Actinomycetota</taxon>
        <taxon>Actinomycetes</taxon>
        <taxon>Mycobacteriales</taxon>
        <taxon>Nocardiaceae</taxon>
        <taxon>Nocardia</taxon>
    </lineage>
</organism>
<dbReference type="InterPro" id="IPR042070">
    <property type="entry name" value="PucR_C-HTH_sf"/>
</dbReference>
<dbReference type="PANTHER" id="PTHR33744">
    <property type="entry name" value="CARBOHYDRATE DIACID REGULATOR"/>
    <property type="match status" value="1"/>
</dbReference>
<dbReference type="InterPro" id="IPR025736">
    <property type="entry name" value="PucR_C-HTH_dom"/>
</dbReference>
<evidence type="ECO:0000313" key="3">
    <source>
        <dbReference type="EMBL" id="WUV46178.1"/>
    </source>
</evidence>
<name>A0ABZ1YSN0_9NOCA</name>
<evidence type="ECO:0000259" key="1">
    <source>
        <dbReference type="Pfam" id="PF13556"/>
    </source>
</evidence>
<dbReference type="Pfam" id="PF13556">
    <property type="entry name" value="HTH_30"/>
    <property type="match status" value="1"/>
</dbReference>
<accession>A0ABZ1YSN0</accession>
<dbReference type="Proteomes" id="UP001432062">
    <property type="component" value="Chromosome"/>
</dbReference>
<proteinExistence type="predicted"/>
<dbReference type="EMBL" id="CP109441">
    <property type="protein sequence ID" value="WUV46178.1"/>
    <property type="molecule type" value="Genomic_DNA"/>
</dbReference>
<keyword evidence="4" id="KW-1185">Reference proteome</keyword>
<feature type="domain" description="RsbT co-antagonist protein RsbRD N-terminal" evidence="2">
    <location>
        <begin position="23"/>
        <end position="163"/>
    </location>
</feature>
<dbReference type="Pfam" id="PF14361">
    <property type="entry name" value="RsbRD_N"/>
    <property type="match status" value="1"/>
</dbReference>
<dbReference type="InterPro" id="IPR025751">
    <property type="entry name" value="RsbRD_N_dom"/>
</dbReference>
<dbReference type="InterPro" id="IPR051448">
    <property type="entry name" value="CdaR-like_regulators"/>
</dbReference>
<gene>
    <name evidence="3" type="ORF">OG563_45165</name>
</gene>
<evidence type="ECO:0000259" key="2">
    <source>
        <dbReference type="Pfam" id="PF14361"/>
    </source>
</evidence>
<evidence type="ECO:0000313" key="4">
    <source>
        <dbReference type="Proteomes" id="UP001432062"/>
    </source>
</evidence>
<dbReference type="RefSeq" id="WP_329409759.1">
    <property type="nucleotide sequence ID" value="NZ_CP109441.1"/>
</dbReference>
<protein>
    <submittedName>
        <fullName evidence="3">Helix-turn-helix domain-containing protein</fullName>
    </submittedName>
</protein>
<reference evidence="3" key="1">
    <citation type="submission" date="2022-10" db="EMBL/GenBank/DDBJ databases">
        <title>The complete genomes of actinobacterial strains from the NBC collection.</title>
        <authorList>
            <person name="Joergensen T.S."/>
            <person name="Alvarez Arevalo M."/>
            <person name="Sterndorff E.B."/>
            <person name="Faurdal D."/>
            <person name="Vuksanovic O."/>
            <person name="Mourched A.-S."/>
            <person name="Charusanti P."/>
            <person name="Shaw S."/>
            <person name="Blin K."/>
            <person name="Weber T."/>
        </authorList>
    </citation>
    <scope>NUCLEOTIDE SEQUENCE</scope>
    <source>
        <strain evidence="3">NBC_01482</strain>
    </source>
</reference>
<dbReference type="Gene3D" id="1.10.10.2840">
    <property type="entry name" value="PucR C-terminal helix-turn-helix domain"/>
    <property type="match status" value="1"/>
</dbReference>